<dbReference type="RefSeq" id="WP_162788273.1">
    <property type="nucleotide sequence ID" value="NZ_CP015163.1"/>
</dbReference>
<dbReference type="SUPFAM" id="SSF82171">
    <property type="entry name" value="DPP6 N-terminal domain-like"/>
    <property type="match status" value="1"/>
</dbReference>
<keyword evidence="5" id="KW-0853">WD repeat</keyword>
<feature type="domain" description="Protein kinase" evidence="8">
    <location>
        <begin position="21"/>
        <end position="289"/>
    </location>
</feature>
<sequence>MAGDGVRTAVTPVAPAWVGPYRVFAELGRGGMGRVLLGHGADGRLFALKLVHEQFAEDDGFRARFRREIEASRAVSGAYTAAVVDADPDAPTPWLASVFVPAPSLQEVLSATGALPEEPVLRLAAGLASALVQIHQAGVVHRDLKPSNVLLADDGVRVIDFGIARAADTRGRELTRSGWLIGSPAFMSPEQARGEHVTAAGDVFALGSVVAAACTGASPFTATATLQTLINVAQADPDLDRLPPAVRRVVEPCLAKDPAARPTPAEVLRSVGQIAPAARAWPAAVHRMIAERQSGSARLATDAGATKALPDRTPTAVRTTVQPGRTRRWWPAAVALALVVAGVLAWVLWPVPPITPAVPESMAPASPFPLTGALTGATPAEAVTFSPDGRTVAVVNADRTVQLWDVAAQEPVGQILGPFGDQESALDLVFSADSAALVTAQSDETATTVRWWDVRSGNPAGEPLTAGIDPADEVRQNTLGPGGRTLATSGDRGLVYLWDLTARRLTGTADFGEGNAADVVFSPDGATFATRGGDPTATSDTVLLWDTATRSHRGAPITLPDSAAVDSLDVFTFSPDGRTLLTAGQ</sequence>
<evidence type="ECO:0000256" key="3">
    <source>
        <dbReference type="ARBA" id="ARBA00022777"/>
    </source>
</evidence>
<evidence type="ECO:0000256" key="6">
    <source>
        <dbReference type="PROSITE-ProRule" id="PRU10141"/>
    </source>
</evidence>
<dbReference type="SMART" id="SM00320">
    <property type="entry name" value="WD40"/>
    <property type="match status" value="4"/>
</dbReference>
<keyword evidence="7" id="KW-1133">Transmembrane helix</keyword>
<dbReference type="Proteomes" id="UP000250434">
    <property type="component" value="Chromosome"/>
</dbReference>
<name>A0A344L0A0_9PSEU</name>
<dbReference type="Pfam" id="PF00400">
    <property type="entry name" value="WD40"/>
    <property type="match status" value="1"/>
</dbReference>
<dbReference type="InterPro" id="IPR008271">
    <property type="entry name" value="Ser/Thr_kinase_AS"/>
</dbReference>
<dbReference type="PROSITE" id="PS50082">
    <property type="entry name" value="WD_REPEATS_2"/>
    <property type="match status" value="1"/>
</dbReference>
<feature type="repeat" description="WD" evidence="5">
    <location>
        <begin position="382"/>
        <end position="414"/>
    </location>
</feature>
<dbReference type="CDD" id="cd14014">
    <property type="entry name" value="STKc_PknB_like"/>
    <property type="match status" value="1"/>
</dbReference>
<feature type="binding site" evidence="6">
    <location>
        <position position="49"/>
    </location>
    <ligand>
        <name>ATP</name>
        <dbReference type="ChEBI" id="CHEBI:30616"/>
    </ligand>
</feature>
<evidence type="ECO:0000256" key="2">
    <source>
        <dbReference type="ARBA" id="ARBA00022741"/>
    </source>
</evidence>
<evidence type="ECO:0000256" key="5">
    <source>
        <dbReference type="PROSITE-ProRule" id="PRU00221"/>
    </source>
</evidence>
<keyword evidence="10" id="KW-1185">Reference proteome</keyword>
<dbReference type="PANTHER" id="PTHR43289:SF34">
    <property type="entry name" value="SERINE_THREONINE-PROTEIN KINASE YBDM-RELATED"/>
    <property type="match status" value="1"/>
</dbReference>
<dbReference type="SUPFAM" id="SSF56112">
    <property type="entry name" value="Protein kinase-like (PK-like)"/>
    <property type="match status" value="1"/>
</dbReference>
<proteinExistence type="predicted"/>
<gene>
    <name evidence="9" type="ORF">A4R43_02150</name>
</gene>
<keyword evidence="2 6" id="KW-0547">Nucleotide-binding</keyword>
<keyword evidence="4 6" id="KW-0067">ATP-binding</keyword>
<evidence type="ECO:0000313" key="10">
    <source>
        <dbReference type="Proteomes" id="UP000250434"/>
    </source>
</evidence>
<protein>
    <recommendedName>
        <fullName evidence="8">Protein kinase domain-containing protein</fullName>
    </recommendedName>
</protein>
<dbReference type="KEGG" id="aab:A4R43_02150"/>
<evidence type="ECO:0000313" key="9">
    <source>
        <dbReference type="EMBL" id="AXB41474.1"/>
    </source>
</evidence>
<keyword evidence="1" id="KW-0808">Transferase</keyword>
<keyword evidence="3" id="KW-0418">Kinase</keyword>
<reference evidence="9 10" key="1">
    <citation type="submission" date="2016-04" db="EMBL/GenBank/DDBJ databases">
        <title>Complete genome sequence and analysis of deep-sea sediment isolate, Amycolatopsis sp. WP1.</title>
        <authorList>
            <person name="Wang H."/>
            <person name="Chen S."/>
            <person name="Wu Q."/>
        </authorList>
    </citation>
    <scope>NUCLEOTIDE SEQUENCE [LARGE SCALE GENOMIC DNA]</scope>
    <source>
        <strain evidence="9 10">WP1</strain>
    </source>
</reference>
<evidence type="ECO:0000256" key="7">
    <source>
        <dbReference type="SAM" id="Phobius"/>
    </source>
</evidence>
<dbReference type="InterPro" id="IPR017441">
    <property type="entry name" value="Protein_kinase_ATP_BS"/>
</dbReference>
<dbReference type="PROSITE" id="PS00107">
    <property type="entry name" value="PROTEIN_KINASE_ATP"/>
    <property type="match status" value="1"/>
</dbReference>
<organism evidence="9 10">
    <name type="scientific">Amycolatopsis albispora</name>
    <dbReference type="NCBI Taxonomy" id="1804986"/>
    <lineage>
        <taxon>Bacteria</taxon>
        <taxon>Bacillati</taxon>
        <taxon>Actinomycetota</taxon>
        <taxon>Actinomycetes</taxon>
        <taxon>Pseudonocardiales</taxon>
        <taxon>Pseudonocardiaceae</taxon>
        <taxon>Amycolatopsis</taxon>
    </lineage>
</organism>
<dbReference type="GO" id="GO:0004674">
    <property type="term" value="F:protein serine/threonine kinase activity"/>
    <property type="evidence" value="ECO:0007669"/>
    <property type="project" value="TreeGrafter"/>
</dbReference>
<dbReference type="InterPro" id="IPR011009">
    <property type="entry name" value="Kinase-like_dom_sf"/>
</dbReference>
<evidence type="ECO:0000256" key="1">
    <source>
        <dbReference type="ARBA" id="ARBA00022679"/>
    </source>
</evidence>
<dbReference type="PROSITE" id="PS00108">
    <property type="entry name" value="PROTEIN_KINASE_ST"/>
    <property type="match status" value="1"/>
</dbReference>
<dbReference type="Pfam" id="PF00069">
    <property type="entry name" value="Pkinase"/>
    <property type="match status" value="1"/>
</dbReference>
<dbReference type="Gene3D" id="2.130.10.10">
    <property type="entry name" value="YVTN repeat-like/Quinoprotein amine dehydrogenase"/>
    <property type="match status" value="2"/>
</dbReference>
<dbReference type="PANTHER" id="PTHR43289">
    <property type="entry name" value="MITOGEN-ACTIVATED PROTEIN KINASE KINASE KINASE 20-RELATED"/>
    <property type="match status" value="1"/>
</dbReference>
<dbReference type="SMART" id="SM00220">
    <property type="entry name" value="S_TKc"/>
    <property type="match status" value="1"/>
</dbReference>
<dbReference type="EMBL" id="CP015163">
    <property type="protein sequence ID" value="AXB41474.1"/>
    <property type="molecule type" value="Genomic_DNA"/>
</dbReference>
<accession>A0A344L0A0</accession>
<dbReference type="PROSITE" id="PS50011">
    <property type="entry name" value="PROTEIN_KINASE_DOM"/>
    <property type="match status" value="1"/>
</dbReference>
<dbReference type="Gene3D" id="3.30.200.20">
    <property type="entry name" value="Phosphorylase Kinase, domain 1"/>
    <property type="match status" value="1"/>
</dbReference>
<dbReference type="AlphaFoldDB" id="A0A344L0A0"/>
<feature type="transmembrane region" description="Helical" evidence="7">
    <location>
        <begin position="329"/>
        <end position="349"/>
    </location>
</feature>
<evidence type="ECO:0000259" key="8">
    <source>
        <dbReference type="PROSITE" id="PS50011"/>
    </source>
</evidence>
<dbReference type="InterPro" id="IPR015943">
    <property type="entry name" value="WD40/YVTN_repeat-like_dom_sf"/>
</dbReference>
<dbReference type="InterPro" id="IPR000719">
    <property type="entry name" value="Prot_kinase_dom"/>
</dbReference>
<keyword evidence="7" id="KW-0472">Membrane</keyword>
<evidence type="ECO:0000256" key="4">
    <source>
        <dbReference type="ARBA" id="ARBA00022840"/>
    </source>
</evidence>
<dbReference type="GO" id="GO:0005524">
    <property type="term" value="F:ATP binding"/>
    <property type="evidence" value="ECO:0007669"/>
    <property type="project" value="UniProtKB-UniRule"/>
</dbReference>
<dbReference type="InterPro" id="IPR001680">
    <property type="entry name" value="WD40_rpt"/>
</dbReference>
<dbReference type="Gene3D" id="1.10.510.10">
    <property type="entry name" value="Transferase(Phosphotransferase) domain 1"/>
    <property type="match status" value="1"/>
</dbReference>
<keyword evidence="7" id="KW-0812">Transmembrane</keyword>